<dbReference type="InterPro" id="IPR023408">
    <property type="entry name" value="MscS_beta-dom_sf"/>
</dbReference>
<dbReference type="SUPFAM" id="SSF50182">
    <property type="entry name" value="Sm-like ribonucleoproteins"/>
    <property type="match status" value="1"/>
</dbReference>
<evidence type="ECO:0000256" key="2">
    <source>
        <dbReference type="ARBA" id="ARBA00008017"/>
    </source>
</evidence>
<feature type="transmembrane region" description="Helical" evidence="7">
    <location>
        <begin position="119"/>
        <end position="139"/>
    </location>
</feature>
<dbReference type="InterPro" id="IPR011014">
    <property type="entry name" value="MscS_channel_TM-2"/>
</dbReference>
<name>A0AAW1NQE4_9CHLO</name>
<evidence type="ECO:0000313" key="10">
    <source>
        <dbReference type="EMBL" id="KAK9790514.1"/>
    </source>
</evidence>
<dbReference type="AlphaFoldDB" id="A0AAW1NQE4"/>
<dbReference type="GO" id="GO:0055085">
    <property type="term" value="P:transmembrane transport"/>
    <property type="evidence" value="ECO:0007669"/>
    <property type="project" value="InterPro"/>
</dbReference>
<dbReference type="Pfam" id="PF21088">
    <property type="entry name" value="MS_channel_1st"/>
    <property type="match status" value="1"/>
</dbReference>
<comment type="similarity">
    <text evidence="2">Belongs to the MscS (TC 1.A.23) family.</text>
</comment>
<evidence type="ECO:0000256" key="5">
    <source>
        <dbReference type="ARBA" id="ARBA00022989"/>
    </source>
</evidence>
<dbReference type="PANTHER" id="PTHR30566">
    <property type="entry name" value="YNAI-RELATED MECHANOSENSITIVE ION CHANNEL"/>
    <property type="match status" value="1"/>
</dbReference>
<evidence type="ECO:0000313" key="11">
    <source>
        <dbReference type="Proteomes" id="UP001465755"/>
    </source>
</evidence>
<evidence type="ECO:0000256" key="6">
    <source>
        <dbReference type="ARBA" id="ARBA00023136"/>
    </source>
</evidence>
<gene>
    <name evidence="10" type="ORF">WJX73_003505</name>
</gene>
<protein>
    <submittedName>
        <fullName evidence="10">Uncharacterized protein</fullName>
    </submittedName>
</protein>
<keyword evidence="11" id="KW-1185">Reference proteome</keyword>
<organism evidence="10 11">
    <name type="scientific">Symbiochloris irregularis</name>
    <dbReference type="NCBI Taxonomy" id="706552"/>
    <lineage>
        <taxon>Eukaryota</taxon>
        <taxon>Viridiplantae</taxon>
        <taxon>Chlorophyta</taxon>
        <taxon>core chlorophytes</taxon>
        <taxon>Trebouxiophyceae</taxon>
        <taxon>Trebouxiales</taxon>
        <taxon>Trebouxiaceae</taxon>
        <taxon>Symbiochloris</taxon>
    </lineage>
</organism>
<evidence type="ECO:0000256" key="3">
    <source>
        <dbReference type="ARBA" id="ARBA00022475"/>
    </source>
</evidence>
<feature type="transmembrane region" description="Helical" evidence="7">
    <location>
        <begin position="70"/>
        <end position="92"/>
    </location>
</feature>
<dbReference type="Gene3D" id="1.10.287.1260">
    <property type="match status" value="1"/>
</dbReference>
<feature type="domain" description="Mechanosensitive ion channel transmembrane helices 2/3" evidence="9">
    <location>
        <begin position="178"/>
        <end position="214"/>
    </location>
</feature>
<feature type="transmembrane region" description="Helical" evidence="7">
    <location>
        <begin position="12"/>
        <end position="30"/>
    </location>
</feature>
<dbReference type="Proteomes" id="UP001465755">
    <property type="component" value="Unassembled WGS sequence"/>
</dbReference>
<feature type="domain" description="Mechanosensitive ion channel MscS" evidence="8">
    <location>
        <begin position="216"/>
        <end position="288"/>
    </location>
</feature>
<dbReference type="Gene3D" id="2.30.30.60">
    <property type="match status" value="1"/>
</dbReference>
<evidence type="ECO:0000256" key="1">
    <source>
        <dbReference type="ARBA" id="ARBA00004651"/>
    </source>
</evidence>
<keyword evidence="3" id="KW-1003">Cell membrane</keyword>
<feature type="transmembrane region" description="Helical" evidence="7">
    <location>
        <begin position="198"/>
        <end position="216"/>
    </location>
</feature>
<evidence type="ECO:0000259" key="9">
    <source>
        <dbReference type="Pfam" id="PF21088"/>
    </source>
</evidence>
<dbReference type="Pfam" id="PF00924">
    <property type="entry name" value="MS_channel_2nd"/>
    <property type="match status" value="1"/>
</dbReference>
<dbReference type="InterPro" id="IPR010920">
    <property type="entry name" value="LSM_dom_sf"/>
</dbReference>
<sequence>MVSCPLDIVVRTAVEVAAVALAAYLVRLAVSKLTKGAKKVLDSQAQSGQVNVAAVVTESAVAAARGPSKLLLPLGALAYIIRVIVLALEIAVRREFNDRRIAEHAVHHAFNVLSRLDTFLGDVWQVAAVVLVCWFVIAWKQQMVDVVTAIAKRVKEEGSGTFDLERVVLPFSTLATWGIIAVGVLMSLHIGGVNIQPLLTVGGVGGLAVGFGAQAVTSNAISGINLFVTRPFVVGDRVELKGTGGGSVIIGVVERIDPMRTVIRTDDSVPVAIPNKAITEMMVSNESRLGSSAVTRSFKDPRRYSNVISLPAGDFQKVPAILADLRQFLSNHTGVDKSLPHDASLASMTSSTINIGITAHTTAVQSRDFGAFNAELLMETAKILSASGAAPYAVAS</sequence>
<dbReference type="InterPro" id="IPR049142">
    <property type="entry name" value="MS_channel_1st"/>
</dbReference>
<evidence type="ECO:0000256" key="4">
    <source>
        <dbReference type="ARBA" id="ARBA00022692"/>
    </source>
</evidence>
<dbReference type="PANTHER" id="PTHR30566:SF5">
    <property type="entry name" value="MECHANOSENSITIVE ION CHANNEL PROTEIN 1, MITOCHONDRIAL-RELATED"/>
    <property type="match status" value="1"/>
</dbReference>
<dbReference type="EMBL" id="JALJOQ010000192">
    <property type="protein sequence ID" value="KAK9790514.1"/>
    <property type="molecule type" value="Genomic_DNA"/>
</dbReference>
<dbReference type="GO" id="GO:0005886">
    <property type="term" value="C:plasma membrane"/>
    <property type="evidence" value="ECO:0007669"/>
    <property type="project" value="UniProtKB-SubCell"/>
</dbReference>
<feature type="transmembrane region" description="Helical" evidence="7">
    <location>
        <begin position="167"/>
        <end position="186"/>
    </location>
</feature>
<accession>A0AAW1NQE4</accession>
<dbReference type="SUPFAM" id="SSF82861">
    <property type="entry name" value="Mechanosensitive channel protein MscS (YggB), transmembrane region"/>
    <property type="match status" value="1"/>
</dbReference>
<reference evidence="10 11" key="1">
    <citation type="journal article" date="2024" name="Nat. Commun.">
        <title>Phylogenomics reveals the evolutionary origins of lichenization in chlorophyte algae.</title>
        <authorList>
            <person name="Puginier C."/>
            <person name="Libourel C."/>
            <person name="Otte J."/>
            <person name="Skaloud P."/>
            <person name="Haon M."/>
            <person name="Grisel S."/>
            <person name="Petersen M."/>
            <person name="Berrin J.G."/>
            <person name="Delaux P.M."/>
            <person name="Dal Grande F."/>
            <person name="Keller J."/>
        </authorList>
    </citation>
    <scope>NUCLEOTIDE SEQUENCE [LARGE SCALE GENOMIC DNA]</scope>
    <source>
        <strain evidence="10 11">SAG 2036</strain>
    </source>
</reference>
<keyword evidence="6 7" id="KW-0472">Membrane</keyword>
<keyword evidence="4 7" id="KW-0812">Transmembrane</keyword>
<comment type="caution">
    <text evidence="10">The sequence shown here is derived from an EMBL/GenBank/DDBJ whole genome shotgun (WGS) entry which is preliminary data.</text>
</comment>
<keyword evidence="5 7" id="KW-1133">Transmembrane helix</keyword>
<evidence type="ECO:0000256" key="7">
    <source>
        <dbReference type="SAM" id="Phobius"/>
    </source>
</evidence>
<proteinExistence type="inferred from homology"/>
<dbReference type="InterPro" id="IPR006685">
    <property type="entry name" value="MscS_channel_2nd"/>
</dbReference>
<evidence type="ECO:0000259" key="8">
    <source>
        <dbReference type="Pfam" id="PF00924"/>
    </source>
</evidence>
<comment type="subcellular location">
    <subcellularLocation>
        <location evidence="1">Cell membrane</location>
        <topology evidence="1">Multi-pass membrane protein</topology>
    </subcellularLocation>
</comment>